<organism evidence="2 3">
    <name type="scientific">Ceratodon purpureus</name>
    <name type="common">Fire moss</name>
    <name type="synonym">Dicranum purpureum</name>
    <dbReference type="NCBI Taxonomy" id="3225"/>
    <lineage>
        <taxon>Eukaryota</taxon>
        <taxon>Viridiplantae</taxon>
        <taxon>Streptophyta</taxon>
        <taxon>Embryophyta</taxon>
        <taxon>Bryophyta</taxon>
        <taxon>Bryophytina</taxon>
        <taxon>Bryopsida</taxon>
        <taxon>Dicranidae</taxon>
        <taxon>Pseudoditrichales</taxon>
        <taxon>Ditrichaceae</taxon>
        <taxon>Ceratodon</taxon>
    </lineage>
</organism>
<keyword evidence="3" id="KW-1185">Reference proteome</keyword>
<protein>
    <submittedName>
        <fullName evidence="2">Uncharacterized protein</fullName>
    </submittedName>
</protein>
<dbReference type="InterPro" id="IPR051242">
    <property type="entry name" value="WD-EF-hand_domain"/>
</dbReference>
<evidence type="ECO:0000256" key="1">
    <source>
        <dbReference type="ARBA" id="ARBA00022737"/>
    </source>
</evidence>
<proteinExistence type="predicted"/>
<keyword evidence="1" id="KW-0677">Repeat</keyword>
<sequence>MEGTLIDDQIVSILSDCQIKVWDTRSSRCLETIIENTQWEPSRVNICFDSVKQVLLAGGDKLEMWHKRRAREARTALIAAMVYNPLLHQE</sequence>
<dbReference type="EMBL" id="CM026426">
    <property type="protein sequence ID" value="KAG0574181.1"/>
    <property type="molecule type" value="Genomic_DNA"/>
</dbReference>
<dbReference type="Proteomes" id="UP000822688">
    <property type="component" value="Chromosome V"/>
</dbReference>
<gene>
    <name evidence="2" type="ORF">KC19_VG241300</name>
</gene>
<evidence type="ECO:0000313" key="2">
    <source>
        <dbReference type="EMBL" id="KAG0574181.1"/>
    </source>
</evidence>
<dbReference type="InterPro" id="IPR036322">
    <property type="entry name" value="WD40_repeat_dom_sf"/>
</dbReference>
<name>A0A8T0HTU3_CERPU</name>
<comment type="caution">
    <text evidence="2">The sequence shown here is derived from an EMBL/GenBank/DDBJ whole genome shotgun (WGS) entry which is preliminary data.</text>
</comment>
<accession>A0A8T0HTU3</accession>
<dbReference type="InterPro" id="IPR015943">
    <property type="entry name" value="WD40/YVTN_repeat-like_dom_sf"/>
</dbReference>
<reference evidence="2" key="1">
    <citation type="submission" date="2020-06" db="EMBL/GenBank/DDBJ databases">
        <title>WGS assembly of Ceratodon purpureus strain R40.</title>
        <authorList>
            <person name="Carey S.B."/>
            <person name="Jenkins J."/>
            <person name="Shu S."/>
            <person name="Lovell J.T."/>
            <person name="Sreedasyam A."/>
            <person name="Maumus F."/>
            <person name="Tiley G.P."/>
            <person name="Fernandez-Pozo N."/>
            <person name="Barry K."/>
            <person name="Chen C."/>
            <person name="Wang M."/>
            <person name="Lipzen A."/>
            <person name="Daum C."/>
            <person name="Saski C.A."/>
            <person name="Payton A.C."/>
            <person name="Mcbreen J.C."/>
            <person name="Conrad R.E."/>
            <person name="Kollar L.M."/>
            <person name="Olsson S."/>
            <person name="Huttunen S."/>
            <person name="Landis J.B."/>
            <person name="Wickett N.J."/>
            <person name="Johnson M.G."/>
            <person name="Rensing S.A."/>
            <person name="Grimwood J."/>
            <person name="Schmutz J."/>
            <person name="Mcdaniel S.F."/>
        </authorList>
    </citation>
    <scope>NUCLEOTIDE SEQUENCE</scope>
    <source>
        <strain evidence="2">R40</strain>
    </source>
</reference>
<dbReference type="SUPFAM" id="SSF50978">
    <property type="entry name" value="WD40 repeat-like"/>
    <property type="match status" value="1"/>
</dbReference>
<dbReference type="Gene3D" id="2.130.10.10">
    <property type="entry name" value="YVTN repeat-like/Quinoprotein amine dehydrogenase"/>
    <property type="match status" value="1"/>
</dbReference>
<evidence type="ECO:0000313" key="3">
    <source>
        <dbReference type="Proteomes" id="UP000822688"/>
    </source>
</evidence>
<dbReference type="PANTHER" id="PTHR44324:SF4">
    <property type="entry name" value="WD40 REPEAT DOMAIN 95"/>
    <property type="match status" value="1"/>
</dbReference>
<dbReference type="PANTHER" id="PTHR44324">
    <property type="entry name" value="WD40 REPEAT DOMAIN 95"/>
    <property type="match status" value="1"/>
</dbReference>
<dbReference type="AlphaFoldDB" id="A0A8T0HTU3"/>